<comment type="catalytic activity">
    <reaction evidence="1 11">
        <text>a 1,2-diacyl-sn-glycero-3-phosphocholine + H2O = a 1,2-diacyl-sn-glycero-3-phosphate + choline + H(+)</text>
        <dbReference type="Rhea" id="RHEA:14445"/>
        <dbReference type="ChEBI" id="CHEBI:15354"/>
        <dbReference type="ChEBI" id="CHEBI:15377"/>
        <dbReference type="ChEBI" id="CHEBI:15378"/>
        <dbReference type="ChEBI" id="CHEBI:57643"/>
        <dbReference type="ChEBI" id="CHEBI:58608"/>
        <dbReference type="EC" id="3.1.4.4"/>
    </reaction>
</comment>
<dbReference type="InterPro" id="IPR015679">
    <property type="entry name" value="PLipase_D_fam"/>
</dbReference>
<dbReference type="Gene3D" id="3.30.870.10">
    <property type="entry name" value="Endonuclease Chain A"/>
    <property type="match status" value="2"/>
</dbReference>
<comment type="caution">
    <text evidence="15">The sequence shown here is derived from an EMBL/GenBank/DDBJ whole genome shotgun (WGS) entry which is preliminary data.</text>
</comment>
<dbReference type="PANTHER" id="PTHR18896:SF60">
    <property type="entry name" value="PHOSPHOLIPASE D"/>
    <property type="match status" value="1"/>
</dbReference>
<dbReference type="GO" id="GO:0009395">
    <property type="term" value="P:phospholipid catabolic process"/>
    <property type="evidence" value="ECO:0007669"/>
    <property type="project" value="TreeGrafter"/>
</dbReference>
<feature type="compositionally biased region" description="Gly residues" evidence="12">
    <location>
        <begin position="320"/>
        <end position="331"/>
    </location>
</feature>
<dbReference type="InterPro" id="IPR001736">
    <property type="entry name" value="PLipase_D/transphosphatidylase"/>
</dbReference>
<dbReference type="SMART" id="SM00155">
    <property type="entry name" value="PLDc"/>
    <property type="match status" value="2"/>
</dbReference>
<dbReference type="SUPFAM" id="SSF56024">
    <property type="entry name" value="Phospholipase D/nuclease"/>
    <property type="match status" value="3"/>
</dbReference>
<evidence type="ECO:0000256" key="1">
    <source>
        <dbReference type="ARBA" id="ARBA00000798"/>
    </source>
</evidence>
<dbReference type="Pfam" id="PF00168">
    <property type="entry name" value="C2"/>
    <property type="match status" value="1"/>
</dbReference>
<evidence type="ECO:0000256" key="5">
    <source>
        <dbReference type="ARBA" id="ARBA00022723"/>
    </source>
</evidence>
<organism evidence="15 16">
    <name type="scientific">Apatococcus fuscideae</name>
    <dbReference type="NCBI Taxonomy" id="2026836"/>
    <lineage>
        <taxon>Eukaryota</taxon>
        <taxon>Viridiplantae</taxon>
        <taxon>Chlorophyta</taxon>
        <taxon>core chlorophytes</taxon>
        <taxon>Trebouxiophyceae</taxon>
        <taxon>Chlorellales</taxon>
        <taxon>Chlorellaceae</taxon>
        <taxon>Apatococcus</taxon>
    </lineage>
</organism>
<dbReference type="SUPFAM" id="SSF49562">
    <property type="entry name" value="C2 domain (Calcium/lipid-binding domain, CaLB)"/>
    <property type="match status" value="1"/>
</dbReference>
<keyword evidence="9 11" id="KW-0442">Lipid degradation</keyword>
<evidence type="ECO:0000259" key="14">
    <source>
        <dbReference type="PROSITE" id="PS50035"/>
    </source>
</evidence>
<comment type="cofactor">
    <cofactor evidence="2 11">
        <name>Ca(2+)</name>
        <dbReference type="ChEBI" id="CHEBI:29108"/>
    </cofactor>
</comment>
<keyword evidence="8 11" id="KW-0106">Calcium</keyword>
<dbReference type="GO" id="GO:0005886">
    <property type="term" value="C:plasma membrane"/>
    <property type="evidence" value="ECO:0007669"/>
    <property type="project" value="TreeGrafter"/>
</dbReference>
<feature type="domain" description="PLD phosphodiesterase" evidence="14">
    <location>
        <begin position="706"/>
        <end position="733"/>
    </location>
</feature>
<dbReference type="AlphaFoldDB" id="A0AAW1T9E8"/>
<keyword evidence="16" id="KW-1185">Reference proteome</keyword>
<evidence type="ECO:0000256" key="4">
    <source>
        <dbReference type="ARBA" id="ARBA00012027"/>
    </source>
</evidence>
<keyword evidence="5" id="KW-0479">Metal-binding</keyword>
<evidence type="ECO:0000256" key="9">
    <source>
        <dbReference type="ARBA" id="ARBA00022963"/>
    </source>
</evidence>
<dbReference type="PANTHER" id="PTHR18896">
    <property type="entry name" value="PHOSPHOLIPASE D"/>
    <property type="match status" value="1"/>
</dbReference>
<feature type="domain" description="C2" evidence="13">
    <location>
        <begin position="1"/>
        <end position="99"/>
    </location>
</feature>
<keyword evidence="7 11" id="KW-0378">Hydrolase</keyword>
<dbReference type="Proteomes" id="UP001485043">
    <property type="component" value="Unassembled WGS sequence"/>
</dbReference>
<dbReference type="GO" id="GO:0004630">
    <property type="term" value="F:phospholipase D activity"/>
    <property type="evidence" value="ECO:0007669"/>
    <property type="project" value="UniProtKB-EC"/>
</dbReference>
<dbReference type="PROSITE" id="PS50004">
    <property type="entry name" value="C2"/>
    <property type="match status" value="1"/>
</dbReference>
<sequence length="866" mass="96446">MPSAMDSCMGGAEQMTCGVRDPHAYVTVEIGPTKRASTFITEHTAAPAWNEQFLILVADAVSEIGFSIKDETWIGAPVVAHMAIPVGRVVSGDVVEGWFDLKVFGPANRHGQAALKIRIQYEAVEADPNWNRGVAGCGPSGAVPGVYFPLRKGCRLTMYNDATMEEEHNTQMTLGDGLQWNPASCWDDLEAAIKQAKVMVYIVGWSVWDKLHLTRAPNCKMLENKGPSLGELLIQKAEEGVRVCMMVWDDKTSVHVGSTQAGGMMMTHDEETRQFFKGTKVHCKICKRNPDAHLSLRARIRTGNFYTHHQKSVILDVPGWQGGPEGDGGAQAGRKPKKPDFSKALKGGRFRETIGDYRRERKAAKQEASQPNGTTQSEGLKRRLIAFMGGIDLCDGRYDTPRHALFHTLNTVHAGDYHQACIAGAAENKGGPRQPWHDIHCRVEGPIAWDLYHNFMQRWRKQAGEHRRAQPLDMAKAKHNSRLYVPNNALGVASDDTGDPSTMEFNYYRNPGTWDIQLFRSIDSSSAHGLPSETDGAAKMGLTTEKFRTVDFSIQAAYVHAIRRARRFLYVENQYFLGSSHAWLEDQLTGDCIHTVPIELALKVAAKIRAKEPFACYILLPMYSEGAPETGAVQEVIAWQSRTIAMMYKLVADALRDVGAHDRVPTDYLLFFCLGNKEAEVPGEYKAPQSPPANSAFERCQKARRFQIYVHSKMLIADDEYIIIGSANINQRSMGGDRDTELAIGAYQPQQLAKGEKDGVQIPHSDIHAFRMSLWQEHTNQVGHLYQKPESLECAREMRRLAEQNWQDYVSEEVKDISSHLMNYPILVEPDGAVKALPGHEVFPDFPAAAKVLGSKIGSMPDRLTT</sequence>
<evidence type="ECO:0000313" key="16">
    <source>
        <dbReference type="Proteomes" id="UP001485043"/>
    </source>
</evidence>
<evidence type="ECO:0000256" key="10">
    <source>
        <dbReference type="ARBA" id="ARBA00023098"/>
    </source>
</evidence>
<evidence type="ECO:0000256" key="12">
    <source>
        <dbReference type="SAM" id="MobiDB-lite"/>
    </source>
</evidence>
<evidence type="ECO:0000256" key="2">
    <source>
        <dbReference type="ARBA" id="ARBA00001913"/>
    </source>
</evidence>
<reference evidence="15 16" key="1">
    <citation type="journal article" date="2024" name="Nat. Commun.">
        <title>Phylogenomics reveals the evolutionary origins of lichenization in chlorophyte algae.</title>
        <authorList>
            <person name="Puginier C."/>
            <person name="Libourel C."/>
            <person name="Otte J."/>
            <person name="Skaloud P."/>
            <person name="Haon M."/>
            <person name="Grisel S."/>
            <person name="Petersen M."/>
            <person name="Berrin J.G."/>
            <person name="Delaux P.M."/>
            <person name="Dal Grande F."/>
            <person name="Keller J."/>
        </authorList>
    </citation>
    <scope>NUCLEOTIDE SEQUENCE [LARGE SCALE GENOMIC DNA]</scope>
    <source>
        <strain evidence="15 16">SAG 2523</strain>
    </source>
</reference>
<dbReference type="EMBL" id="JALJOV010000283">
    <property type="protein sequence ID" value="KAK9865094.1"/>
    <property type="molecule type" value="Genomic_DNA"/>
</dbReference>
<comment type="function">
    <text evidence="11">Hydrolyzes glycerol-phospholipids at the terminal phosphodiesteric bond.</text>
</comment>
<evidence type="ECO:0000256" key="6">
    <source>
        <dbReference type="ARBA" id="ARBA00022737"/>
    </source>
</evidence>
<accession>A0AAW1T9E8</accession>
<dbReference type="InterPro" id="IPR035892">
    <property type="entry name" value="C2_domain_sf"/>
</dbReference>
<keyword evidence="10" id="KW-0443">Lipid metabolism</keyword>
<feature type="compositionally biased region" description="Basic and acidic residues" evidence="12">
    <location>
        <begin position="338"/>
        <end position="365"/>
    </location>
</feature>
<dbReference type="InterPro" id="IPR011402">
    <property type="entry name" value="PLipase_D_pln"/>
</dbReference>
<dbReference type="Pfam" id="PF12357">
    <property type="entry name" value="PLD_C"/>
    <property type="match status" value="1"/>
</dbReference>
<name>A0AAW1T9E8_9CHLO</name>
<evidence type="ECO:0000259" key="13">
    <source>
        <dbReference type="PROSITE" id="PS50004"/>
    </source>
</evidence>
<dbReference type="EC" id="3.1.4.4" evidence="4 11"/>
<feature type="compositionally biased region" description="Polar residues" evidence="12">
    <location>
        <begin position="367"/>
        <end position="378"/>
    </location>
</feature>
<evidence type="ECO:0000256" key="3">
    <source>
        <dbReference type="ARBA" id="ARBA00010683"/>
    </source>
</evidence>
<keyword evidence="6" id="KW-0677">Repeat</keyword>
<dbReference type="Gene3D" id="2.60.40.150">
    <property type="entry name" value="C2 domain"/>
    <property type="match status" value="1"/>
</dbReference>
<evidence type="ECO:0000256" key="11">
    <source>
        <dbReference type="PIRNR" id="PIRNR036470"/>
    </source>
</evidence>
<dbReference type="GO" id="GO:0005509">
    <property type="term" value="F:calcium ion binding"/>
    <property type="evidence" value="ECO:0007669"/>
    <property type="project" value="InterPro"/>
</dbReference>
<dbReference type="PROSITE" id="PS50035">
    <property type="entry name" value="PLD"/>
    <property type="match status" value="1"/>
</dbReference>
<evidence type="ECO:0000256" key="7">
    <source>
        <dbReference type="ARBA" id="ARBA00022801"/>
    </source>
</evidence>
<dbReference type="InterPro" id="IPR000008">
    <property type="entry name" value="C2_dom"/>
</dbReference>
<feature type="region of interest" description="Disordered" evidence="12">
    <location>
        <begin position="316"/>
        <end position="380"/>
    </location>
</feature>
<gene>
    <name evidence="15" type="ORF">WJX84_006038</name>
</gene>
<evidence type="ECO:0000313" key="15">
    <source>
        <dbReference type="EMBL" id="KAK9865094.1"/>
    </source>
</evidence>
<proteinExistence type="inferred from homology"/>
<dbReference type="InterPro" id="IPR024632">
    <property type="entry name" value="PLipase_D_C"/>
</dbReference>
<comment type="similarity">
    <text evidence="3 11">Belongs to the phospholipase D family. C2-PLD subfamily.</text>
</comment>
<protein>
    <recommendedName>
        <fullName evidence="4 11">Phospholipase D</fullName>
        <ecNumber evidence="4 11">3.1.4.4</ecNumber>
    </recommendedName>
</protein>
<dbReference type="Pfam" id="PF00614">
    <property type="entry name" value="PLDc"/>
    <property type="match status" value="1"/>
</dbReference>
<dbReference type="GO" id="GO:0046470">
    <property type="term" value="P:phosphatidylcholine metabolic process"/>
    <property type="evidence" value="ECO:0007669"/>
    <property type="project" value="InterPro"/>
</dbReference>
<evidence type="ECO:0000256" key="8">
    <source>
        <dbReference type="ARBA" id="ARBA00022837"/>
    </source>
</evidence>
<dbReference type="PIRSF" id="PIRSF036470">
    <property type="entry name" value="PLD_plant"/>
    <property type="match status" value="1"/>
</dbReference>